<gene>
    <name evidence="1" type="ORF">ACFFLM_05875</name>
</gene>
<organism evidence="1 2">
    <name type="scientific">Deinococcus oregonensis</name>
    <dbReference type="NCBI Taxonomy" id="1805970"/>
    <lineage>
        <taxon>Bacteria</taxon>
        <taxon>Thermotogati</taxon>
        <taxon>Deinococcota</taxon>
        <taxon>Deinococci</taxon>
        <taxon>Deinococcales</taxon>
        <taxon>Deinococcaceae</taxon>
        <taxon>Deinococcus</taxon>
    </lineage>
</organism>
<evidence type="ECO:0000313" key="2">
    <source>
        <dbReference type="Proteomes" id="UP001589733"/>
    </source>
</evidence>
<name>A0ABV6AY27_9DEIO</name>
<dbReference type="Proteomes" id="UP001589733">
    <property type="component" value="Unassembled WGS sequence"/>
</dbReference>
<reference evidence="1 2" key="1">
    <citation type="submission" date="2024-09" db="EMBL/GenBank/DDBJ databases">
        <authorList>
            <person name="Sun Q."/>
            <person name="Mori K."/>
        </authorList>
    </citation>
    <scope>NUCLEOTIDE SEQUENCE [LARGE SCALE GENOMIC DNA]</scope>
    <source>
        <strain evidence="1 2">JCM 13503</strain>
    </source>
</reference>
<proteinExistence type="predicted"/>
<dbReference type="EMBL" id="JBHLYR010000016">
    <property type="protein sequence ID" value="MFB9991496.1"/>
    <property type="molecule type" value="Genomic_DNA"/>
</dbReference>
<comment type="caution">
    <text evidence="1">The sequence shown here is derived from an EMBL/GenBank/DDBJ whole genome shotgun (WGS) entry which is preliminary data.</text>
</comment>
<evidence type="ECO:0000313" key="1">
    <source>
        <dbReference type="EMBL" id="MFB9991496.1"/>
    </source>
</evidence>
<keyword evidence="2" id="KW-1185">Reference proteome</keyword>
<protein>
    <submittedName>
        <fullName evidence="1">Uncharacterized protein</fullName>
    </submittedName>
</protein>
<sequence length="69" mass="8341">MTDPKPHRHRFPMMVIGHASSLDRRFPFSSRDIQKWLGQRGTEVDHERLCNWCIQFGSLYTEELRRREP</sequence>
<accession>A0ABV6AY27</accession>
<dbReference type="RefSeq" id="WP_380006610.1">
    <property type="nucleotide sequence ID" value="NZ_JBHLYR010000016.1"/>
</dbReference>